<dbReference type="AlphaFoldDB" id="A0A381PEK0"/>
<dbReference type="FunFam" id="2.40.30.10:FF:000004">
    <property type="entry name" value="50S ribosomal protein L3"/>
    <property type="match status" value="1"/>
</dbReference>
<dbReference type="InterPro" id="IPR000597">
    <property type="entry name" value="Ribosomal_uL3"/>
</dbReference>
<keyword evidence="3" id="KW-0694">RNA-binding</keyword>
<dbReference type="InterPro" id="IPR009000">
    <property type="entry name" value="Transl_B-barrel_sf"/>
</dbReference>
<dbReference type="Gene3D" id="3.30.160.810">
    <property type="match status" value="1"/>
</dbReference>
<dbReference type="Gene3D" id="2.40.30.10">
    <property type="entry name" value="Translation factors"/>
    <property type="match status" value="1"/>
</dbReference>
<dbReference type="GO" id="GO:0006412">
    <property type="term" value="P:translation"/>
    <property type="evidence" value="ECO:0007669"/>
    <property type="project" value="InterPro"/>
</dbReference>
<keyword evidence="4" id="KW-0689">Ribosomal protein</keyword>
<name>A0A381PEK0_9ZZZZ</name>
<sequence>MLNGLLARKIGMTQVFEEDGTALPVTVLQSGPVTVVQKKTLEKDGCNHVQVGFEEIPERKVNKPIKGHFKAQAPTRILREFEVENIDEVEVGQVFDVSLFSEGESITVSGNSKGKGFTGVMKRHGFHGQPASHGHRGHRGTGSIGQCATPARVFKGKKMHGRHGNSKVTQLGLKIVKILADEAIVLVKGAVPGPNGGLVTILKSNR</sequence>
<dbReference type="NCBIfam" id="TIGR03625">
    <property type="entry name" value="L3_bact"/>
    <property type="match status" value="1"/>
</dbReference>
<dbReference type="InterPro" id="IPR019927">
    <property type="entry name" value="Ribosomal_uL3_bac/org-type"/>
</dbReference>
<evidence type="ECO:0000256" key="2">
    <source>
        <dbReference type="ARBA" id="ARBA00022730"/>
    </source>
</evidence>
<evidence type="ECO:0000256" key="4">
    <source>
        <dbReference type="ARBA" id="ARBA00022980"/>
    </source>
</evidence>
<evidence type="ECO:0000256" key="1">
    <source>
        <dbReference type="ARBA" id="ARBA00006540"/>
    </source>
</evidence>
<keyword evidence="5" id="KW-0687">Ribonucleoprotein</keyword>
<keyword evidence="2" id="KW-0699">rRNA-binding</keyword>
<gene>
    <name evidence="6" type="ORF">METZ01_LOCUS18276</name>
</gene>
<dbReference type="PANTHER" id="PTHR11229">
    <property type="entry name" value="50S RIBOSOMAL PROTEIN L3"/>
    <property type="match status" value="1"/>
</dbReference>
<evidence type="ECO:0000313" key="6">
    <source>
        <dbReference type="EMBL" id="SUZ65422.1"/>
    </source>
</evidence>
<evidence type="ECO:0000256" key="5">
    <source>
        <dbReference type="ARBA" id="ARBA00023274"/>
    </source>
</evidence>
<evidence type="ECO:0008006" key="7">
    <source>
        <dbReference type="Google" id="ProtNLM"/>
    </source>
</evidence>
<dbReference type="GO" id="GO:0022625">
    <property type="term" value="C:cytosolic large ribosomal subunit"/>
    <property type="evidence" value="ECO:0007669"/>
    <property type="project" value="TreeGrafter"/>
</dbReference>
<dbReference type="GO" id="GO:0019843">
    <property type="term" value="F:rRNA binding"/>
    <property type="evidence" value="ECO:0007669"/>
    <property type="project" value="UniProtKB-KW"/>
</dbReference>
<reference evidence="6" key="1">
    <citation type="submission" date="2018-05" db="EMBL/GenBank/DDBJ databases">
        <authorList>
            <person name="Lanie J.A."/>
            <person name="Ng W.-L."/>
            <person name="Kazmierczak K.M."/>
            <person name="Andrzejewski T.M."/>
            <person name="Davidsen T.M."/>
            <person name="Wayne K.J."/>
            <person name="Tettelin H."/>
            <person name="Glass J.I."/>
            <person name="Rusch D."/>
            <person name="Podicherti R."/>
            <person name="Tsui H.-C.T."/>
            <person name="Winkler M.E."/>
        </authorList>
    </citation>
    <scope>NUCLEOTIDE SEQUENCE</scope>
</reference>
<organism evidence="6">
    <name type="scientific">marine metagenome</name>
    <dbReference type="NCBI Taxonomy" id="408172"/>
    <lineage>
        <taxon>unclassified sequences</taxon>
        <taxon>metagenomes</taxon>
        <taxon>ecological metagenomes</taxon>
    </lineage>
</organism>
<accession>A0A381PEK0</accession>
<protein>
    <recommendedName>
        <fullName evidence="7">50S ribosomal protein L3</fullName>
    </recommendedName>
</protein>
<dbReference type="FunFam" id="3.30.160.810:FF:000001">
    <property type="entry name" value="50S ribosomal protein L3"/>
    <property type="match status" value="1"/>
</dbReference>
<proteinExistence type="inferred from homology"/>
<dbReference type="SUPFAM" id="SSF50447">
    <property type="entry name" value="Translation proteins"/>
    <property type="match status" value="1"/>
</dbReference>
<dbReference type="Pfam" id="PF00297">
    <property type="entry name" value="Ribosomal_L3"/>
    <property type="match status" value="1"/>
</dbReference>
<dbReference type="EMBL" id="UINC01000959">
    <property type="protein sequence ID" value="SUZ65422.1"/>
    <property type="molecule type" value="Genomic_DNA"/>
</dbReference>
<dbReference type="HAMAP" id="MF_01325_B">
    <property type="entry name" value="Ribosomal_uL3_B"/>
    <property type="match status" value="1"/>
</dbReference>
<comment type="similarity">
    <text evidence="1">Belongs to the universal ribosomal protein uL3 family.</text>
</comment>
<evidence type="ECO:0000256" key="3">
    <source>
        <dbReference type="ARBA" id="ARBA00022884"/>
    </source>
</evidence>
<dbReference type="GO" id="GO:0003735">
    <property type="term" value="F:structural constituent of ribosome"/>
    <property type="evidence" value="ECO:0007669"/>
    <property type="project" value="InterPro"/>
</dbReference>
<dbReference type="PANTHER" id="PTHR11229:SF16">
    <property type="entry name" value="LARGE RIBOSOMAL SUBUNIT PROTEIN UL3C"/>
    <property type="match status" value="1"/>
</dbReference>